<dbReference type="CDD" id="cd00037">
    <property type="entry name" value="CLECT"/>
    <property type="match status" value="1"/>
</dbReference>
<keyword evidence="3" id="KW-1185">Reference proteome</keyword>
<keyword evidence="1" id="KW-0732">Signal</keyword>
<proteinExistence type="predicted"/>
<dbReference type="Gene3D" id="3.10.100.10">
    <property type="entry name" value="Mannose-Binding Protein A, subunit A"/>
    <property type="match status" value="1"/>
</dbReference>
<sequence length="186" mass="20779">MCALLPLLAFLILFEHSAAASKYGGPCCPIGWILYNADNSSTQPKCAKAVKDWNTNFAQSEKACDLLGGRLISVHTAEQNKMIYDMITSMSFSKPNYVWIGLTKSSTSDENQNSTKWYWSDGSTTKYTNWLKGYPVGRDSHNNCAIMYTKAGQFESKFGEWRDVHCDSMTAPYVCEKLACVCGRVC</sequence>
<dbReference type="SUPFAM" id="SSF56436">
    <property type="entry name" value="C-type lectin-like"/>
    <property type="match status" value="1"/>
</dbReference>
<dbReference type="InterPro" id="IPR001304">
    <property type="entry name" value="C-type_lectin-like"/>
</dbReference>
<dbReference type="Proteomes" id="UP000887566">
    <property type="component" value="Unplaced"/>
</dbReference>
<accession>A0A914UMN8</accession>
<evidence type="ECO:0000259" key="2">
    <source>
        <dbReference type="PROSITE" id="PS50041"/>
    </source>
</evidence>
<name>A0A914UMN8_9BILA</name>
<protein>
    <submittedName>
        <fullName evidence="4">C-type lectin domain-containing protein</fullName>
    </submittedName>
</protein>
<feature type="domain" description="C-type lectin" evidence="2">
    <location>
        <begin position="42"/>
        <end position="167"/>
    </location>
</feature>
<dbReference type="InterPro" id="IPR016187">
    <property type="entry name" value="CTDL_fold"/>
</dbReference>
<feature type="chain" id="PRO_5037976871" evidence="1">
    <location>
        <begin position="20"/>
        <end position="186"/>
    </location>
</feature>
<dbReference type="PANTHER" id="PTHR22803">
    <property type="entry name" value="MANNOSE, PHOSPHOLIPASE, LECTIN RECEPTOR RELATED"/>
    <property type="match status" value="1"/>
</dbReference>
<evidence type="ECO:0000313" key="4">
    <source>
        <dbReference type="WBParaSite" id="PSAMB.scaffold111size77700.g2043.t1"/>
    </source>
</evidence>
<organism evidence="3 4">
    <name type="scientific">Plectus sambesii</name>
    <dbReference type="NCBI Taxonomy" id="2011161"/>
    <lineage>
        <taxon>Eukaryota</taxon>
        <taxon>Metazoa</taxon>
        <taxon>Ecdysozoa</taxon>
        <taxon>Nematoda</taxon>
        <taxon>Chromadorea</taxon>
        <taxon>Plectida</taxon>
        <taxon>Plectina</taxon>
        <taxon>Plectoidea</taxon>
        <taxon>Plectidae</taxon>
        <taxon>Plectus</taxon>
    </lineage>
</organism>
<feature type="signal peptide" evidence="1">
    <location>
        <begin position="1"/>
        <end position="19"/>
    </location>
</feature>
<reference evidence="4" key="1">
    <citation type="submission" date="2022-11" db="UniProtKB">
        <authorList>
            <consortium name="WormBaseParasite"/>
        </authorList>
    </citation>
    <scope>IDENTIFICATION</scope>
</reference>
<dbReference type="PROSITE" id="PS50041">
    <property type="entry name" value="C_TYPE_LECTIN_2"/>
    <property type="match status" value="1"/>
</dbReference>
<evidence type="ECO:0000313" key="3">
    <source>
        <dbReference type="Proteomes" id="UP000887566"/>
    </source>
</evidence>
<dbReference type="AlphaFoldDB" id="A0A914UMN8"/>
<evidence type="ECO:0000256" key="1">
    <source>
        <dbReference type="SAM" id="SignalP"/>
    </source>
</evidence>
<dbReference type="InterPro" id="IPR016186">
    <property type="entry name" value="C-type_lectin-like/link_sf"/>
</dbReference>
<dbReference type="Pfam" id="PF00059">
    <property type="entry name" value="Lectin_C"/>
    <property type="match status" value="1"/>
</dbReference>
<dbReference type="WBParaSite" id="PSAMB.scaffold111size77700.g2043.t1">
    <property type="protein sequence ID" value="PSAMB.scaffold111size77700.g2043.t1"/>
    <property type="gene ID" value="PSAMB.scaffold111size77700.g2043"/>
</dbReference>
<dbReference type="SMART" id="SM00034">
    <property type="entry name" value="CLECT"/>
    <property type="match status" value="1"/>
</dbReference>
<dbReference type="InterPro" id="IPR050111">
    <property type="entry name" value="C-type_lectin/snaclec_domain"/>
</dbReference>